<dbReference type="InterPro" id="IPR029058">
    <property type="entry name" value="AB_hydrolase_fold"/>
</dbReference>
<evidence type="ECO:0000256" key="1">
    <source>
        <dbReference type="ARBA" id="ARBA00022801"/>
    </source>
</evidence>
<reference evidence="3 4" key="1">
    <citation type="submission" date="2017-05" db="EMBL/GenBank/DDBJ databases">
        <title>Vagococcus spp. assemblies.</title>
        <authorList>
            <person name="Gulvik C.A."/>
        </authorList>
    </citation>
    <scope>NUCLEOTIDE SEQUENCE [LARGE SCALE GENOMIC DNA]</scope>
    <source>
        <strain evidence="3 4">NCFB 2497</strain>
    </source>
</reference>
<dbReference type="SUPFAM" id="SSF53474">
    <property type="entry name" value="alpha/beta-Hydrolases"/>
    <property type="match status" value="1"/>
</dbReference>
<feature type="domain" description="Alpha/beta hydrolase fold-3" evidence="2">
    <location>
        <begin position="56"/>
        <end position="280"/>
    </location>
</feature>
<dbReference type="EMBL" id="NGJX01000004">
    <property type="protein sequence ID" value="RSU02688.1"/>
    <property type="molecule type" value="Genomic_DNA"/>
</dbReference>
<gene>
    <name evidence="3" type="ORF">CBF32_05320</name>
</gene>
<dbReference type="InterPro" id="IPR050300">
    <property type="entry name" value="GDXG_lipolytic_enzyme"/>
</dbReference>
<dbReference type="Pfam" id="PF07859">
    <property type="entry name" value="Abhydrolase_3"/>
    <property type="match status" value="1"/>
</dbReference>
<dbReference type="Gene3D" id="3.40.50.1820">
    <property type="entry name" value="alpha/beta hydrolase"/>
    <property type="match status" value="1"/>
</dbReference>
<keyword evidence="4" id="KW-1185">Reference proteome</keyword>
<accession>A0A430A6P2</accession>
<dbReference type="PANTHER" id="PTHR48081:SF3">
    <property type="entry name" value="ALPHA_BETA HYDROLASE FOLD-3 DOMAIN-CONTAINING PROTEIN"/>
    <property type="match status" value="1"/>
</dbReference>
<protein>
    <recommendedName>
        <fullName evidence="2">Alpha/beta hydrolase fold-3 domain-containing protein</fullName>
    </recommendedName>
</protein>
<comment type="caution">
    <text evidence="3">The sequence shown here is derived from an EMBL/GenBank/DDBJ whole genome shotgun (WGS) entry which is preliminary data.</text>
</comment>
<sequence>MRKMPNSIYPLRLNYKQVLSKGMILMKTNYIYTTIDEIPLSFDFYKNKVNESKPTIIYFHGGGLIFGSKDDLPKAYIDLFLNEGYNLIALDYPLAPECKIDTIFSAIQSFFNWFETNYQKALHLKTDDKILFGRSAGAYLALQWASKIKVSGVISFYGYHTLFHNDFLLPSESFKKYPILPFSDVTHLLSNHFLISSSVEERYPIYLSLRQSGNWIKEILGKDNLIDDYSLTVNQLKKLPPIFITASRSDEDVPFFLSNMLSKQVTNSTFIKHTGVVHDFDRQPELAESKLTYDALLTWLNELTE</sequence>
<evidence type="ECO:0000313" key="4">
    <source>
        <dbReference type="Proteomes" id="UP000288197"/>
    </source>
</evidence>
<dbReference type="PANTHER" id="PTHR48081">
    <property type="entry name" value="AB HYDROLASE SUPERFAMILY PROTEIN C4A8.06C"/>
    <property type="match status" value="1"/>
</dbReference>
<evidence type="ECO:0000259" key="2">
    <source>
        <dbReference type="Pfam" id="PF07859"/>
    </source>
</evidence>
<proteinExistence type="predicted"/>
<dbReference type="GO" id="GO:0016787">
    <property type="term" value="F:hydrolase activity"/>
    <property type="evidence" value="ECO:0007669"/>
    <property type="project" value="UniProtKB-KW"/>
</dbReference>
<dbReference type="InterPro" id="IPR013094">
    <property type="entry name" value="AB_hydrolase_3"/>
</dbReference>
<dbReference type="AlphaFoldDB" id="A0A430A6P2"/>
<keyword evidence="1" id="KW-0378">Hydrolase</keyword>
<organism evidence="3 4">
    <name type="scientific">Vagococcus fluvialis</name>
    <dbReference type="NCBI Taxonomy" id="2738"/>
    <lineage>
        <taxon>Bacteria</taxon>
        <taxon>Bacillati</taxon>
        <taxon>Bacillota</taxon>
        <taxon>Bacilli</taxon>
        <taxon>Lactobacillales</taxon>
        <taxon>Enterococcaceae</taxon>
        <taxon>Vagococcus</taxon>
    </lineage>
</organism>
<dbReference type="Proteomes" id="UP000288197">
    <property type="component" value="Unassembled WGS sequence"/>
</dbReference>
<dbReference type="OrthoDB" id="9815425at2"/>
<name>A0A430A6P2_9ENTE</name>
<evidence type="ECO:0000313" key="3">
    <source>
        <dbReference type="EMBL" id="RSU02688.1"/>
    </source>
</evidence>